<dbReference type="InterPro" id="IPR035472">
    <property type="entry name" value="RpiR-like_SIS"/>
</dbReference>
<gene>
    <name evidence="6" type="ORF">Q5E86_01915</name>
</gene>
<keyword evidence="2" id="KW-0238">DNA-binding</keyword>
<dbReference type="InterPro" id="IPR046348">
    <property type="entry name" value="SIS_dom_sf"/>
</dbReference>
<dbReference type="InterPro" id="IPR001347">
    <property type="entry name" value="SIS_dom"/>
</dbReference>
<dbReference type="InterPro" id="IPR009057">
    <property type="entry name" value="Homeodomain-like_sf"/>
</dbReference>
<dbReference type="SUPFAM" id="SSF46689">
    <property type="entry name" value="Homeodomain-like"/>
    <property type="match status" value="1"/>
</dbReference>
<dbReference type="PANTHER" id="PTHR30514">
    <property type="entry name" value="GLUCOKINASE"/>
    <property type="match status" value="1"/>
</dbReference>
<dbReference type="PROSITE" id="PS51071">
    <property type="entry name" value="HTH_RPIR"/>
    <property type="match status" value="1"/>
</dbReference>
<dbReference type="SUPFAM" id="SSF53697">
    <property type="entry name" value="SIS domain"/>
    <property type="match status" value="1"/>
</dbReference>
<dbReference type="CDD" id="cd05013">
    <property type="entry name" value="SIS_RpiR"/>
    <property type="match status" value="1"/>
</dbReference>
<reference evidence="6" key="1">
    <citation type="submission" date="2023-07" db="EMBL/GenBank/DDBJ databases">
        <authorList>
            <person name="Yang W."/>
            <person name="Chen J."/>
            <person name="Ji P."/>
            <person name="Hu F."/>
        </authorList>
    </citation>
    <scope>NUCLEOTIDE SEQUENCE</scope>
    <source>
        <strain evidence="6">CRE-138-0111</strain>
    </source>
</reference>
<keyword evidence="3" id="KW-0804">Transcription</keyword>
<dbReference type="PANTHER" id="PTHR30514:SF1">
    <property type="entry name" value="HTH-TYPE TRANSCRIPTIONAL REGULATOR HEXR-RELATED"/>
    <property type="match status" value="1"/>
</dbReference>
<evidence type="ECO:0000259" key="4">
    <source>
        <dbReference type="PROSITE" id="PS51071"/>
    </source>
</evidence>
<evidence type="ECO:0000256" key="1">
    <source>
        <dbReference type="ARBA" id="ARBA00023015"/>
    </source>
</evidence>
<keyword evidence="7" id="KW-1185">Reference proteome</keyword>
<feature type="domain" description="HTH rpiR-type" evidence="4">
    <location>
        <begin position="1"/>
        <end position="77"/>
    </location>
</feature>
<dbReference type="Gene3D" id="1.10.10.10">
    <property type="entry name" value="Winged helix-like DNA-binding domain superfamily/Winged helix DNA-binding domain"/>
    <property type="match status" value="1"/>
</dbReference>
<evidence type="ECO:0000256" key="2">
    <source>
        <dbReference type="ARBA" id="ARBA00023125"/>
    </source>
</evidence>
<evidence type="ECO:0000256" key="3">
    <source>
        <dbReference type="ARBA" id="ARBA00023163"/>
    </source>
</evidence>
<name>A0ABT9AKN1_9GAMM</name>
<dbReference type="Pfam" id="PF01418">
    <property type="entry name" value="HTH_6"/>
    <property type="match status" value="1"/>
</dbReference>
<accession>A0ABT9AKN1</accession>
<dbReference type="Proteomes" id="UP001176478">
    <property type="component" value="Unassembled WGS sequence"/>
</dbReference>
<sequence length="284" mass="31829">MNILEQMKMSLDFLSKSEKKVAEVILGMPQNAIHLSIAALAQLADVSEPTVNRFCRKMDTKGFPDFKLRLAQNLANGTPYINRHVEETDTVNTYTHKIFESAMAGLDNVKHTLDISAINRAVDLLTQARKISFFGFGASAAVAHDAMNKFFRFNIPVMYFDDIVMQRMSCINSIEGDVIVLISHTGRTKALVDMAYLARENDATVIAITSENTPLAQAASLAIIIDVPEDTDMYMPMVSRMAQLAVIDVLTTGFTLRRGEKFRDNLKRVKEALRDSRFDNAWIQ</sequence>
<organism evidence="6 7">
    <name type="scientific">Providencia huashanensis</name>
    <dbReference type="NCBI Taxonomy" id="3037798"/>
    <lineage>
        <taxon>Bacteria</taxon>
        <taxon>Pseudomonadati</taxon>
        <taxon>Pseudomonadota</taxon>
        <taxon>Gammaproteobacteria</taxon>
        <taxon>Enterobacterales</taxon>
        <taxon>Morganellaceae</taxon>
        <taxon>Providencia</taxon>
    </lineage>
</organism>
<reference evidence="6" key="2">
    <citation type="journal article" date="2024" name="Int. J. Antimicrob. Agents">
        <title>Identification of a novel Providencia species showing multi-drug-resistant in three patients with hospital-acquired infection.</title>
        <authorList>
            <person name="Yang W."/>
            <person name="Chen J."/>
            <person name="Yang F."/>
            <person name="Ji P."/>
            <person name="Shen S."/>
            <person name="Yin D."/>
            <person name="Hu F."/>
        </authorList>
    </citation>
    <scope>NUCLEOTIDE SEQUENCE</scope>
    <source>
        <strain evidence="6">CRE-138-0111</strain>
    </source>
</reference>
<dbReference type="InterPro" id="IPR047640">
    <property type="entry name" value="RpiR-like"/>
</dbReference>
<proteinExistence type="predicted"/>
<dbReference type="InterPro" id="IPR000281">
    <property type="entry name" value="HTH_RpiR"/>
</dbReference>
<evidence type="ECO:0000259" key="5">
    <source>
        <dbReference type="PROSITE" id="PS51464"/>
    </source>
</evidence>
<comment type="caution">
    <text evidence="6">The sequence shown here is derived from an EMBL/GenBank/DDBJ whole genome shotgun (WGS) entry which is preliminary data.</text>
</comment>
<dbReference type="Pfam" id="PF01380">
    <property type="entry name" value="SIS"/>
    <property type="match status" value="1"/>
</dbReference>
<evidence type="ECO:0000313" key="7">
    <source>
        <dbReference type="Proteomes" id="UP001176478"/>
    </source>
</evidence>
<evidence type="ECO:0000313" key="6">
    <source>
        <dbReference type="EMBL" id="MDO7855149.1"/>
    </source>
</evidence>
<keyword evidence="1" id="KW-0805">Transcription regulation</keyword>
<dbReference type="PROSITE" id="PS51464">
    <property type="entry name" value="SIS"/>
    <property type="match status" value="1"/>
</dbReference>
<dbReference type="Gene3D" id="3.40.50.10490">
    <property type="entry name" value="Glucose-6-phosphate isomerase like protein, domain 1"/>
    <property type="match status" value="1"/>
</dbReference>
<dbReference type="InterPro" id="IPR036388">
    <property type="entry name" value="WH-like_DNA-bd_sf"/>
</dbReference>
<dbReference type="EMBL" id="JAUQTG010000001">
    <property type="protein sequence ID" value="MDO7855149.1"/>
    <property type="molecule type" value="Genomic_DNA"/>
</dbReference>
<feature type="domain" description="SIS" evidence="5">
    <location>
        <begin position="121"/>
        <end position="260"/>
    </location>
</feature>
<protein>
    <submittedName>
        <fullName evidence="6">MurR/RpiR family transcriptional regulator</fullName>
    </submittedName>
</protein>
<dbReference type="NCBIfam" id="NF008451">
    <property type="entry name" value="PRK11302.1"/>
    <property type="match status" value="1"/>
</dbReference>